<sequence length="420" mass="45881">MLLIPENQQLHIPTTTTATEDLNNHDPTTVSMNHQPLNMFQDNYDDIDSTCSTPYVSAPSSPGRGHSAPVTGFYYSAPASPMHFMIMSKANSGNNNNLVSSQQPEVSPASSSSCSFEFDFSATKTSTNGSSSAGSMSSADELFLNGQIRPMKLSSHLQRPQALAPLLDLDEADEGVDGEIFRGRDSKVRDRSLRRRTRSMSPLRTTAPLGGWYDDGDSFQDNGILGENQDMAYKNEGGGEEEEEAVLSGETTTSESGASSRSSSVGRSSKRWIFLKEFLYRSKSEGRNYGHKFWGSLSFSPVKEKIKMDKSSKFPTIKKSTFSPDLSATESGGVSDGKKGKQTVQKDVKKKTIVNGIGKRRAPPSPHELHYTANRAQAEEMRKKTFLPYRQGLLGCLGFSSKSYGAINGFARALNPVSSR</sequence>
<dbReference type="AlphaFoldDB" id="A0ABD2Z923"/>
<feature type="compositionally biased region" description="Low complexity" evidence="1">
    <location>
        <begin position="248"/>
        <end position="264"/>
    </location>
</feature>
<evidence type="ECO:0000313" key="2">
    <source>
        <dbReference type="EMBL" id="KAL3515975.1"/>
    </source>
</evidence>
<organism evidence="2 3">
    <name type="scientific">Cinchona calisaya</name>
    <dbReference type="NCBI Taxonomy" id="153742"/>
    <lineage>
        <taxon>Eukaryota</taxon>
        <taxon>Viridiplantae</taxon>
        <taxon>Streptophyta</taxon>
        <taxon>Embryophyta</taxon>
        <taxon>Tracheophyta</taxon>
        <taxon>Spermatophyta</taxon>
        <taxon>Magnoliopsida</taxon>
        <taxon>eudicotyledons</taxon>
        <taxon>Gunneridae</taxon>
        <taxon>Pentapetalae</taxon>
        <taxon>asterids</taxon>
        <taxon>lamiids</taxon>
        <taxon>Gentianales</taxon>
        <taxon>Rubiaceae</taxon>
        <taxon>Cinchonoideae</taxon>
        <taxon>Cinchoneae</taxon>
        <taxon>Cinchona</taxon>
    </lineage>
</organism>
<dbReference type="Proteomes" id="UP001630127">
    <property type="component" value="Unassembled WGS sequence"/>
</dbReference>
<reference evidence="2 3" key="1">
    <citation type="submission" date="2024-11" db="EMBL/GenBank/DDBJ databases">
        <title>A near-complete genome assembly of Cinchona calisaya.</title>
        <authorList>
            <person name="Lian D.C."/>
            <person name="Zhao X.W."/>
            <person name="Wei L."/>
        </authorList>
    </citation>
    <scope>NUCLEOTIDE SEQUENCE [LARGE SCALE GENOMIC DNA]</scope>
    <source>
        <tissue evidence="2">Nenye</tissue>
    </source>
</reference>
<dbReference type="PANTHER" id="PTHR33095">
    <property type="entry name" value="OS07G0619500 PROTEIN"/>
    <property type="match status" value="1"/>
</dbReference>
<name>A0ABD2Z923_9GENT</name>
<dbReference type="PANTHER" id="PTHR33095:SF57">
    <property type="entry name" value="EXPRESSED PROTEIN"/>
    <property type="match status" value="1"/>
</dbReference>
<dbReference type="InterPro" id="IPR012442">
    <property type="entry name" value="DUF1645_plant"/>
</dbReference>
<proteinExistence type="predicted"/>
<keyword evidence="3" id="KW-1185">Reference proteome</keyword>
<evidence type="ECO:0000256" key="1">
    <source>
        <dbReference type="SAM" id="MobiDB-lite"/>
    </source>
</evidence>
<dbReference type="EMBL" id="JBJUIK010000010">
    <property type="protein sequence ID" value="KAL3515975.1"/>
    <property type="molecule type" value="Genomic_DNA"/>
</dbReference>
<accession>A0ABD2Z923</accession>
<gene>
    <name evidence="2" type="ORF">ACH5RR_022877</name>
</gene>
<evidence type="ECO:0000313" key="3">
    <source>
        <dbReference type="Proteomes" id="UP001630127"/>
    </source>
</evidence>
<dbReference type="Pfam" id="PF07816">
    <property type="entry name" value="DUF1645"/>
    <property type="match status" value="1"/>
</dbReference>
<feature type="compositionally biased region" description="Basic and acidic residues" evidence="1">
    <location>
        <begin position="336"/>
        <end position="346"/>
    </location>
</feature>
<feature type="region of interest" description="Disordered" evidence="1">
    <location>
        <begin position="326"/>
        <end position="346"/>
    </location>
</feature>
<comment type="caution">
    <text evidence="2">The sequence shown here is derived from an EMBL/GenBank/DDBJ whole genome shotgun (WGS) entry which is preliminary data.</text>
</comment>
<protein>
    <submittedName>
        <fullName evidence="2">Uncharacterized protein</fullName>
    </submittedName>
</protein>
<feature type="region of interest" description="Disordered" evidence="1">
    <location>
        <begin position="187"/>
        <end position="207"/>
    </location>
</feature>
<feature type="region of interest" description="Disordered" evidence="1">
    <location>
        <begin position="232"/>
        <end position="264"/>
    </location>
</feature>